<dbReference type="Proteomes" id="UP001153331">
    <property type="component" value="Unassembled WGS sequence"/>
</dbReference>
<proteinExistence type="predicted"/>
<accession>A0ACC2IDI5</accession>
<sequence length="699" mass="78860">MTDSEGRRNPRLRLACARCQRRKIRCDGQYPTCSNCRKASAECVDGDSARLRSGPNDRTADRVVINRLRRRVAGLESIIRERLPDVDLTIALSELSGTVHDEDSAATEQNFSPIQRDPQNSSAAILADVGSTIVPDQRAHEIGLVSVGFNADQKYIGPSSGYFLARLLLADSRRNGEEDQSGRRIVATPQTSINDLVSAIQGPLPLPPKDLAMQLCQVYFETIHPQYPILHEPSFRAALTRLYSNSDNDSDDESAAVHFQAYMVLAISASIWTWRTQRPIPVESYCLSALQYLDRIMIGSSLPGLQCMILLLIFTMHSPHMRVNVWYLNYQCIAAILDLGLQRQVTTSLGVSLLEQEMRTRIFWSVFTIDRTIASMMGRPIGLRDEACELRLLNDDDVIDEQNAPRAQGGNMPSSVHLFKIARLNSEIKYVANSIVRDVPSYAYPPIQDVVAWQASMLQQLDTWAEQIPESDNEYIRTTCELRYHSIRMLLLRPSPAIPSPGDEMLQHCQASARHSIRLYHRLYRQDLLLHDWITLHGIILSLVTILYCTRFVPDIAQSLEMEDLMRDVSIGLSILSATGEHWSGAKRAREIVDELFGSTMRWLKRNKRQHHRRNVGDEPLMTRSVQVIEEMGGPQAGLTMTGEGIDLSLPDISQGGQLEAGLFPDLHQLQDPFGDVVNLDDIMRNLFDDFIPRRDPFC</sequence>
<protein>
    <submittedName>
        <fullName evidence="1">Uncharacterized protein</fullName>
    </submittedName>
</protein>
<comment type="caution">
    <text evidence="1">The sequence shown here is derived from an EMBL/GenBank/DDBJ whole genome shotgun (WGS) entry which is preliminary data.</text>
</comment>
<gene>
    <name evidence="1" type="ORF">OPT61_g4578</name>
</gene>
<evidence type="ECO:0000313" key="1">
    <source>
        <dbReference type="EMBL" id="KAJ8113253.1"/>
    </source>
</evidence>
<evidence type="ECO:0000313" key="2">
    <source>
        <dbReference type="Proteomes" id="UP001153331"/>
    </source>
</evidence>
<dbReference type="EMBL" id="JAPHNI010000265">
    <property type="protein sequence ID" value="KAJ8113253.1"/>
    <property type="molecule type" value="Genomic_DNA"/>
</dbReference>
<name>A0ACC2IDI5_9PLEO</name>
<reference evidence="1" key="1">
    <citation type="submission" date="2022-11" db="EMBL/GenBank/DDBJ databases">
        <title>Genome Sequence of Boeremia exigua.</title>
        <authorList>
            <person name="Buettner E."/>
        </authorList>
    </citation>
    <scope>NUCLEOTIDE SEQUENCE</scope>
    <source>
        <strain evidence="1">CU02</strain>
    </source>
</reference>
<organism evidence="1 2">
    <name type="scientific">Boeremia exigua</name>
    <dbReference type="NCBI Taxonomy" id="749465"/>
    <lineage>
        <taxon>Eukaryota</taxon>
        <taxon>Fungi</taxon>
        <taxon>Dikarya</taxon>
        <taxon>Ascomycota</taxon>
        <taxon>Pezizomycotina</taxon>
        <taxon>Dothideomycetes</taxon>
        <taxon>Pleosporomycetidae</taxon>
        <taxon>Pleosporales</taxon>
        <taxon>Pleosporineae</taxon>
        <taxon>Didymellaceae</taxon>
        <taxon>Boeremia</taxon>
    </lineage>
</organism>
<keyword evidence="2" id="KW-1185">Reference proteome</keyword>